<feature type="domain" description="Methyltransferase FkbM" evidence="1">
    <location>
        <begin position="77"/>
        <end position="213"/>
    </location>
</feature>
<evidence type="ECO:0000259" key="1">
    <source>
        <dbReference type="Pfam" id="PF05050"/>
    </source>
</evidence>
<comment type="caution">
    <text evidence="2">The sequence shown here is derived from an EMBL/GenBank/DDBJ whole genome shotgun (WGS) entry which is preliminary data.</text>
</comment>
<dbReference type="PANTHER" id="PTHR34203">
    <property type="entry name" value="METHYLTRANSFERASE, FKBM FAMILY PROTEIN"/>
    <property type="match status" value="1"/>
</dbReference>
<keyword evidence="3" id="KW-1185">Reference proteome</keyword>
<dbReference type="InterPro" id="IPR029063">
    <property type="entry name" value="SAM-dependent_MTases_sf"/>
</dbReference>
<dbReference type="Gene3D" id="3.40.50.150">
    <property type="entry name" value="Vaccinia Virus protein VP39"/>
    <property type="match status" value="1"/>
</dbReference>
<dbReference type="CDD" id="cd02440">
    <property type="entry name" value="AdoMet_MTases"/>
    <property type="match status" value="1"/>
</dbReference>
<sequence>MSVYRKRLQALFGKKDGWKFYLHHKLKKDQPFRFPFLKHPVYLRYILSQSDHIMFEQIYYSRGYDIDLPITPKWIFDIGANVGLAALYFANRFPDARIISVEPEKANYEQAVLNTKPYPNVEVLHGAIWPREETLRLLDKGFGEASFMVTSIEGEGSYELPAYTIGGLMRRAGIDTVDLVKIDIEGAEMDLFTENFEEWLPRTKVLLVETHDRYRPGTSRAVFNAINKYDFDLEVKGENLVFYNRTLIPRG</sequence>
<dbReference type="SUPFAM" id="SSF53335">
    <property type="entry name" value="S-adenosyl-L-methionine-dependent methyltransferases"/>
    <property type="match status" value="1"/>
</dbReference>
<dbReference type="InterPro" id="IPR052514">
    <property type="entry name" value="SAM-dependent_MTase"/>
</dbReference>
<keyword evidence="2" id="KW-0808">Transferase</keyword>
<accession>A0A4R1B8N2</accession>
<dbReference type="Proteomes" id="UP000295334">
    <property type="component" value="Unassembled WGS sequence"/>
</dbReference>
<dbReference type="GO" id="GO:0032259">
    <property type="term" value="P:methylation"/>
    <property type="evidence" value="ECO:0007669"/>
    <property type="project" value="UniProtKB-KW"/>
</dbReference>
<dbReference type="EMBL" id="SJZI01000047">
    <property type="protein sequence ID" value="TCJ13105.1"/>
    <property type="molecule type" value="Genomic_DNA"/>
</dbReference>
<dbReference type="InterPro" id="IPR006342">
    <property type="entry name" value="FkbM_mtfrase"/>
</dbReference>
<dbReference type="RefSeq" id="WP_131450078.1">
    <property type="nucleotide sequence ID" value="NZ_SJZI01000047.1"/>
</dbReference>
<protein>
    <submittedName>
        <fullName evidence="2">FkbM family methyltransferase</fullName>
    </submittedName>
</protein>
<dbReference type="GO" id="GO:0008168">
    <property type="term" value="F:methyltransferase activity"/>
    <property type="evidence" value="ECO:0007669"/>
    <property type="project" value="UniProtKB-KW"/>
</dbReference>
<organism evidence="2 3">
    <name type="scientific">Flaviaesturariibacter flavus</name>
    <dbReference type="NCBI Taxonomy" id="2502780"/>
    <lineage>
        <taxon>Bacteria</taxon>
        <taxon>Pseudomonadati</taxon>
        <taxon>Bacteroidota</taxon>
        <taxon>Chitinophagia</taxon>
        <taxon>Chitinophagales</taxon>
        <taxon>Chitinophagaceae</taxon>
        <taxon>Flaviaestuariibacter</taxon>
    </lineage>
</organism>
<dbReference type="AlphaFoldDB" id="A0A4R1B8N2"/>
<name>A0A4R1B8N2_9BACT</name>
<evidence type="ECO:0000313" key="2">
    <source>
        <dbReference type="EMBL" id="TCJ13105.1"/>
    </source>
</evidence>
<dbReference type="Pfam" id="PF05050">
    <property type="entry name" value="Methyltransf_21"/>
    <property type="match status" value="1"/>
</dbReference>
<dbReference type="NCBIfam" id="TIGR01444">
    <property type="entry name" value="fkbM_fam"/>
    <property type="match status" value="1"/>
</dbReference>
<dbReference type="PANTHER" id="PTHR34203:SF15">
    <property type="entry name" value="SLL1173 PROTEIN"/>
    <property type="match status" value="1"/>
</dbReference>
<evidence type="ECO:0000313" key="3">
    <source>
        <dbReference type="Proteomes" id="UP000295334"/>
    </source>
</evidence>
<proteinExistence type="predicted"/>
<keyword evidence="2" id="KW-0489">Methyltransferase</keyword>
<gene>
    <name evidence="2" type="ORF">EPD60_13630</name>
</gene>
<dbReference type="OrthoDB" id="9785375at2"/>
<reference evidence="2 3" key="1">
    <citation type="submission" date="2019-03" db="EMBL/GenBank/DDBJ databases">
        <authorList>
            <person name="Kim M.K.M."/>
        </authorList>
    </citation>
    <scope>NUCLEOTIDE SEQUENCE [LARGE SCALE GENOMIC DNA]</scope>
    <source>
        <strain evidence="2 3">17J68-12</strain>
    </source>
</reference>